<gene>
    <name evidence="1" type="ORF">TRFO_30538</name>
</gene>
<name>A0A1J4JTK7_9EUKA</name>
<keyword evidence="2" id="KW-1185">Reference proteome</keyword>
<dbReference type="RefSeq" id="XP_068355539.1">
    <property type="nucleotide sequence ID" value="XM_068507414.1"/>
</dbReference>
<reference evidence="1" key="1">
    <citation type="submission" date="2016-10" db="EMBL/GenBank/DDBJ databases">
        <authorList>
            <person name="Benchimol M."/>
            <person name="Almeida L.G."/>
            <person name="Vasconcelos A.T."/>
            <person name="Perreira-Neves A."/>
            <person name="Rosa I.A."/>
            <person name="Tasca T."/>
            <person name="Bogo M.R."/>
            <person name="de Souza W."/>
        </authorList>
    </citation>
    <scope>NUCLEOTIDE SEQUENCE [LARGE SCALE GENOMIC DNA]</scope>
    <source>
        <strain evidence="1">K</strain>
    </source>
</reference>
<dbReference type="Proteomes" id="UP000179807">
    <property type="component" value="Unassembled WGS sequence"/>
</dbReference>
<dbReference type="GeneID" id="94842118"/>
<evidence type="ECO:0000313" key="1">
    <source>
        <dbReference type="EMBL" id="OHT02403.1"/>
    </source>
</evidence>
<dbReference type="AlphaFoldDB" id="A0A1J4JTK7"/>
<dbReference type="EMBL" id="MLAK01000869">
    <property type="protein sequence ID" value="OHT02403.1"/>
    <property type="molecule type" value="Genomic_DNA"/>
</dbReference>
<organism evidence="1 2">
    <name type="scientific">Tritrichomonas foetus</name>
    <dbReference type="NCBI Taxonomy" id="1144522"/>
    <lineage>
        <taxon>Eukaryota</taxon>
        <taxon>Metamonada</taxon>
        <taxon>Parabasalia</taxon>
        <taxon>Tritrichomonadida</taxon>
        <taxon>Tritrichomonadidae</taxon>
        <taxon>Tritrichomonas</taxon>
    </lineage>
</organism>
<accession>A0A1J4JTK7</accession>
<dbReference type="OrthoDB" id="25241at2759"/>
<evidence type="ECO:0008006" key="3">
    <source>
        <dbReference type="Google" id="ProtNLM"/>
    </source>
</evidence>
<sequence length="289" mass="33899">MGTARHSINFVRSLRSTGCRANVVVITDNTCINMTTEFMKSVFIKCGVNFINIGNVKSKYMKDLNTVRIVIFLSFLSKYHRFIDRVLISDMCDLYFYYDPFTENITSESLIMSTECVTIHDSNVNMQWFMDISRRHHDNFMLFWDNLVVNNGFLIGGIQPIITFYSELVEIDMFRDFQLYANDQGIVNYMYYFKKFKKTNITVIPFGNGEYQSMTNCGKYFHIHPISYEVTLNGMKLSVIHQFDRYCNLLHTIKNLCPALGPDHLEPFPFLRHSTEVCDPQFTEKKDDY</sequence>
<evidence type="ECO:0000313" key="2">
    <source>
        <dbReference type="Proteomes" id="UP000179807"/>
    </source>
</evidence>
<proteinExistence type="predicted"/>
<dbReference type="VEuPathDB" id="TrichDB:TRFO_30538"/>
<protein>
    <recommendedName>
        <fullName evidence="3">Nucleotide-diphospho-sugar transferase domain-containing protein</fullName>
    </recommendedName>
</protein>
<comment type="caution">
    <text evidence="1">The sequence shown here is derived from an EMBL/GenBank/DDBJ whole genome shotgun (WGS) entry which is preliminary data.</text>
</comment>